<reference evidence="1 2" key="1">
    <citation type="submission" date="2018-06" db="EMBL/GenBank/DDBJ databases">
        <title>Genomic Encyclopedia of Type Strains, Phase IV (KMG-IV): sequencing the most valuable type-strain genomes for metagenomic binning, comparative biology and taxonomic classification.</title>
        <authorList>
            <person name="Goeker M."/>
        </authorList>
    </citation>
    <scope>NUCLEOTIDE SEQUENCE [LARGE SCALE GENOMIC DNA]</scope>
    <source>
        <strain evidence="1 2">DSM 18048</strain>
    </source>
</reference>
<evidence type="ECO:0000313" key="2">
    <source>
        <dbReference type="Proteomes" id="UP000248326"/>
    </source>
</evidence>
<dbReference type="Proteomes" id="UP000248326">
    <property type="component" value="Unassembled WGS sequence"/>
</dbReference>
<protein>
    <recommendedName>
        <fullName evidence="3">DUF2239 family protein</fullName>
    </recommendedName>
</protein>
<accession>A0A318S5V6</accession>
<name>A0A318S5V6_9DEIO</name>
<comment type="caution">
    <text evidence="1">The sequence shown here is derived from an EMBL/GenBank/DDBJ whole genome shotgun (WGS) entry which is preliminary data.</text>
</comment>
<dbReference type="EMBL" id="QJSX01000024">
    <property type="protein sequence ID" value="PYE49393.1"/>
    <property type="molecule type" value="Genomic_DNA"/>
</dbReference>
<dbReference type="RefSeq" id="WP_110888732.1">
    <property type="nucleotide sequence ID" value="NZ_QJSX01000024.1"/>
</dbReference>
<evidence type="ECO:0000313" key="1">
    <source>
        <dbReference type="EMBL" id="PYE49393.1"/>
    </source>
</evidence>
<dbReference type="Pfam" id="PF09998">
    <property type="entry name" value="DUF2239"/>
    <property type="match status" value="1"/>
</dbReference>
<proteinExistence type="predicted"/>
<dbReference type="AlphaFoldDB" id="A0A318S5V6"/>
<gene>
    <name evidence="1" type="ORF">DES52_12429</name>
</gene>
<dbReference type="InterPro" id="IPR018715">
    <property type="entry name" value="DUF2239"/>
</dbReference>
<organism evidence="1 2">
    <name type="scientific">Deinococcus yavapaiensis KR-236</name>
    <dbReference type="NCBI Taxonomy" id="694435"/>
    <lineage>
        <taxon>Bacteria</taxon>
        <taxon>Thermotogati</taxon>
        <taxon>Deinococcota</taxon>
        <taxon>Deinococci</taxon>
        <taxon>Deinococcales</taxon>
        <taxon>Deinococcaceae</taxon>
        <taxon>Deinococcus</taxon>
    </lineage>
</organism>
<dbReference type="OrthoDB" id="282960at2"/>
<sequence>MSSSYTLFDEDRLLLTADLPTLLTFLKTEATDPSALLIIDDASGRSVDFDLRGSLEDVLARVSAAAEKTPTPARGRPKLGVVAREVTLLPRHWQWLEAQPGGASATLRRLIDEERKRHPRREAILAAQTAADRFMHVLAGDRPGLQEAARALYARDLAAFEANTESWPPDVRDHARLLAAPAFTPEQESV</sequence>
<keyword evidence="2" id="KW-1185">Reference proteome</keyword>
<evidence type="ECO:0008006" key="3">
    <source>
        <dbReference type="Google" id="ProtNLM"/>
    </source>
</evidence>